<organism evidence="3">
    <name type="scientific">Marseillevirus LCMAC103</name>
    <dbReference type="NCBI Taxonomy" id="2506604"/>
    <lineage>
        <taxon>Viruses</taxon>
        <taxon>Varidnaviria</taxon>
        <taxon>Bamfordvirae</taxon>
        <taxon>Nucleocytoviricota</taxon>
        <taxon>Megaviricetes</taxon>
        <taxon>Pimascovirales</taxon>
        <taxon>Pimascovirales incertae sedis</taxon>
        <taxon>Marseilleviridae</taxon>
    </lineage>
</organism>
<proteinExistence type="predicted"/>
<feature type="compositionally biased region" description="Polar residues" evidence="2">
    <location>
        <begin position="104"/>
        <end position="114"/>
    </location>
</feature>
<feature type="region of interest" description="Disordered" evidence="2">
    <location>
        <begin position="215"/>
        <end position="236"/>
    </location>
</feature>
<protein>
    <submittedName>
        <fullName evidence="3">Uncharacterized protein</fullName>
    </submittedName>
</protein>
<feature type="region of interest" description="Disordered" evidence="2">
    <location>
        <begin position="79"/>
        <end position="174"/>
    </location>
</feature>
<name>A0A481YUI5_9VIRU</name>
<evidence type="ECO:0000313" key="3">
    <source>
        <dbReference type="EMBL" id="QBK86973.1"/>
    </source>
</evidence>
<feature type="compositionally biased region" description="Basic and acidic residues" evidence="2">
    <location>
        <begin position="154"/>
        <end position="163"/>
    </location>
</feature>
<feature type="compositionally biased region" description="Basic and acidic residues" evidence="2">
    <location>
        <begin position="79"/>
        <end position="92"/>
    </location>
</feature>
<reference evidence="3" key="1">
    <citation type="journal article" date="2019" name="MBio">
        <title>Virus Genomes from Deep Sea Sediments Expand the Ocean Megavirome and Support Independent Origins of Viral Gigantism.</title>
        <authorList>
            <person name="Backstrom D."/>
            <person name="Yutin N."/>
            <person name="Jorgensen S.L."/>
            <person name="Dharamshi J."/>
            <person name="Homa F."/>
            <person name="Zaremba-Niedwiedzka K."/>
            <person name="Spang A."/>
            <person name="Wolf Y.I."/>
            <person name="Koonin E.V."/>
            <person name="Ettema T.J."/>
        </authorList>
    </citation>
    <scope>NUCLEOTIDE SEQUENCE</scope>
</reference>
<feature type="compositionally biased region" description="Low complexity" evidence="2">
    <location>
        <begin position="93"/>
        <end position="103"/>
    </location>
</feature>
<accession>A0A481YUI5</accession>
<sequence length="236" mass="26545">MASRQTYDEMIAERFTCEEQIEQTLDAVTDAEVTILECATKSERKRHGKVLGAAKTKLSKLRRVVNALNKRIVRVTEEATRELQRGGSHRELLLPQSPVSQSSKASTESAQSGDKSSEQDSSLTERSDSSSTPFTPRARSRPPPPPPRPAHKPPFAERADPHKTLPRVLPPEPARLRVVLPVLTQLAQREDTIEYDADENGDARHVDRRAIRRDDLHVDRGGDSAEYRSEFPRRRA</sequence>
<evidence type="ECO:0000256" key="1">
    <source>
        <dbReference type="SAM" id="Coils"/>
    </source>
</evidence>
<feature type="coiled-coil region" evidence="1">
    <location>
        <begin position="51"/>
        <end position="78"/>
    </location>
</feature>
<dbReference type="EMBL" id="MK500339">
    <property type="protein sequence ID" value="QBK86973.1"/>
    <property type="molecule type" value="Genomic_DNA"/>
</dbReference>
<gene>
    <name evidence="3" type="ORF">LCMAC103_03150</name>
</gene>
<feature type="compositionally biased region" description="Basic and acidic residues" evidence="2">
    <location>
        <begin position="115"/>
        <end position="128"/>
    </location>
</feature>
<keyword evidence="1" id="KW-0175">Coiled coil</keyword>
<evidence type="ECO:0000256" key="2">
    <source>
        <dbReference type="SAM" id="MobiDB-lite"/>
    </source>
</evidence>